<dbReference type="Proteomes" id="UP000636800">
    <property type="component" value="Unassembled WGS sequence"/>
</dbReference>
<dbReference type="GO" id="GO:0005652">
    <property type="term" value="C:nuclear lamina"/>
    <property type="evidence" value="ECO:0007669"/>
    <property type="project" value="UniProtKB-SubCell"/>
</dbReference>
<evidence type="ECO:0000313" key="8">
    <source>
        <dbReference type="Proteomes" id="UP000636800"/>
    </source>
</evidence>
<sequence length="1012" mass="117020">MASPSSVPTPATLGGTRSAEGRSLAITTPSPANARGSLGEEAIWRRLREAGFDEETVRRRDKATLIAYVSKLEAEIYDYQCNMGLILLEKKDLVAKYEQIKASSDSADIMYRHDKAANLASLAEAKKREENLKKALGIEKECLLNMEKTLHEIRAESAETKVAYESKLAEAQSMMETAERMLEESKSRALAAEASEAEATRRHNTALRNLQDIESREDELRRRIASFYSDCEAKEKEICLQRQSLNDSQKILHQEQESLMEGQRLLSQREEYLHGRLNELSRAEVEFAEARLQFESDCATLKEEKANFDLDVSALAAREEAVMKREAIIDKKDRELLILQEKISNKEFDEILRLKEDYLSSFQKKNLEFDAEMEQRRKSFEDEIEMTRKAYDLREAELKQREKLAMEVESSFQSERQAISEKQQDVLEKLKLLEVKEKSLQHMEKTVESKMRDIEVEEEEIKKKMEEFLQVKIAFENDKKELMLAEEKLVLTVNERNEILVLEQKLKEEIDSFRAQKLEIEFEGDKLRSEKEKFEIEWELIDEKREELRKEADRNAEERRAVVTYLRNELDSLNVEKEMLRNQFKQNAESLSSERDDFMRKMEVERSNLFLNLQKEREDFLNDIKIQREELESSICRQREDVENYLKEKKEAFDQEKNIELQCISSQKEEIAKELELTKSEHKMLINERAEIARDREQRQMEWSEIKQFIDELNVQRQKLQKQRELLRADREEIDKQAQNLINLEHLHIEMESRTLYDLNADYPILNNGLCSRREGLHIKEAAQNGEDPSPQKVSVLTGSNPKLSSDNAFVYTSPSSAPMTWLRKCAEVIFKFSAERSVDASGVEGVDSGLLARMEQRNDQAEDVCELEFKSNGDKKVNFPTVDTIIAAASEHKSIGNRSNLLRRKRLVNAVTNDSSVSQLEDDGKLLKKLRHNGVPLIEAALNCKDVSQVVDDQTAKEVLFEVVGSSPVMRMAENGLGLKQVGFDQEINGLDEGEDDQPSLGAKIKNFLFT</sequence>
<comment type="caution">
    <text evidence="7">The sequence shown here is derived from an EMBL/GenBank/DDBJ whole genome shotgun (WGS) entry which is preliminary data.</text>
</comment>
<dbReference type="GO" id="GO:0006997">
    <property type="term" value="P:nucleus organization"/>
    <property type="evidence" value="ECO:0007669"/>
    <property type="project" value="InterPro"/>
</dbReference>
<dbReference type="PANTHER" id="PTHR31908:SF2">
    <property type="entry name" value="PROTEIN CROWDED NUCLEI 4"/>
    <property type="match status" value="1"/>
</dbReference>
<comment type="similarity">
    <text evidence="4">Belongs to the CRWN family.</text>
</comment>
<feature type="region of interest" description="Disordered" evidence="6">
    <location>
        <begin position="1"/>
        <end position="34"/>
    </location>
</feature>
<dbReference type="OrthoDB" id="262547at2759"/>
<evidence type="ECO:0008006" key="9">
    <source>
        <dbReference type="Google" id="ProtNLM"/>
    </source>
</evidence>
<reference evidence="7 8" key="1">
    <citation type="journal article" date="2020" name="Nat. Food">
        <title>A phased Vanilla planifolia genome enables genetic improvement of flavour and production.</title>
        <authorList>
            <person name="Hasing T."/>
            <person name="Tang H."/>
            <person name="Brym M."/>
            <person name="Khazi F."/>
            <person name="Huang T."/>
            <person name="Chambers A.H."/>
        </authorList>
    </citation>
    <scope>NUCLEOTIDE SEQUENCE [LARGE SCALE GENOMIC DNA]</scope>
    <source>
        <tissue evidence="7">Leaf</tissue>
    </source>
</reference>
<evidence type="ECO:0000256" key="4">
    <source>
        <dbReference type="ARBA" id="ARBA00024208"/>
    </source>
</evidence>
<evidence type="ECO:0000256" key="3">
    <source>
        <dbReference type="ARBA" id="ARBA00024186"/>
    </source>
</evidence>
<proteinExistence type="inferred from homology"/>
<evidence type="ECO:0000256" key="2">
    <source>
        <dbReference type="ARBA" id="ARBA00023242"/>
    </source>
</evidence>
<gene>
    <name evidence="7" type="ORF">HPP92_017692</name>
</gene>
<comment type="subcellular location">
    <subcellularLocation>
        <location evidence="3">Nucleus lamina</location>
    </subcellularLocation>
</comment>
<evidence type="ECO:0000256" key="5">
    <source>
        <dbReference type="SAM" id="Coils"/>
    </source>
</evidence>
<protein>
    <recommendedName>
        <fullName evidence="9">Nuclear matrix constituent protein 1-like protein</fullName>
    </recommendedName>
</protein>
<name>A0A835QBC5_VANPL</name>
<organism evidence="7 8">
    <name type="scientific">Vanilla planifolia</name>
    <name type="common">Vanilla</name>
    <dbReference type="NCBI Taxonomy" id="51239"/>
    <lineage>
        <taxon>Eukaryota</taxon>
        <taxon>Viridiplantae</taxon>
        <taxon>Streptophyta</taxon>
        <taxon>Embryophyta</taxon>
        <taxon>Tracheophyta</taxon>
        <taxon>Spermatophyta</taxon>
        <taxon>Magnoliopsida</taxon>
        <taxon>Liliopsida</taxon>
        <taxon>Asparagales</taxon>
        <taxon>Orchidaceae</taxon>
        <taxon>Vanilloideae</taxon>
        <taxon>Vanilleae</taxon>
        <taxon>Vanilla</taxon>
    </lineage>
</organism>
<evidence type="ECO:0000313" key="7">
    <source>
        <dbReference type="EMBL" id="KAG0466112.1"/>
    </source>
</evidence>
<dbReference type="EMBL" id="JADCNL010000009">
    <property type="protein sequence ID" value="KAG0466112.1"/>
    <property type="molecule type" value="Genomic_DNA"/>
</dbReference>
<keyword evidence="8" id="KW-1185">Reference proteome</keyword>
<feature type="coiled-coil region" evidence="5">
    <location>
        <begin position="531"/>
        <end position="744"/>
    </location>
</feature>
<dbReference type="AlphaFoldDB" id="A0A835QBC5"/>
<keyword evidence="2" id="KW-0539">Nucleus</keyword>
<dbReference type="PANTHER" id="PTHR31908">
    <property type="entry name" value="PROTEIN CROWDED NUCLEI 4"/>
    <property type="match status" value="1"/>
</dbReference>
<evidence type="ECO:0000256" key="6">
    <source>
        <dbReference type="SAM" id="MobiDB-lite"/>
    </source>
</evidence>
<feature type="coiled-coil region" evidence="5">
    <location>
        <begin position="440"/>
        <end position="471"/>
    </location>
</feature>
<keyword evidence="1 5" id="KW-0175">Coiled coil</keyword>
<feature type="coiled-coil region" evidence="5">
    <location>
        <begin position="161"/>
        <end position="223"/>
    </location>
</feature>
<evidence type="ECO:0000256" key="1">
    <source>
        <dbReference type="ARBA" id="ARBA00023054"/>
    </source>
</evidence>
<dbReference type="InterPro" id="IPR040418">
    <property type="entry name" value="CRWN"/>
</dbReference>
<accession>A0A835QBC5</accession>